<protein>
    <recommendedName>
        <fullName evidence="3">Toxin-antitoxin system YwqK family antitoxin</fullName>
    </recommendedName>
</protein>
<organism evidence="1 2">
    <name type="scientific">Litoribaculum gwangyangense</name>
    <dbReference type="NCBI Taxonomy" id="1130722"/>
    <lineage>
        <taxon>Bacteria</taxon>
        <taxon>Pseudomonadati</taxon>
        <taxon>Bacteroidota</taxon>
        <taxon>Flavobacteriia</taxon>
        <taxon>Flavobacteriales</taxon>
        <taxon>Flavobacteriaceae</taxon>
        <taxon>Litoribaculum</taxon>
    </lineage>
</organism>
<dbReference type="SUPFAM" id="SSF82185">
    <property type="entry name" value="Histone H3 K4-specific methyltransferase SET7/9 N-terminal domain"/>
    <property type="match status" value="1"/>
</dbReference>
<dbReference type="Proteomes" id="UP001501433">
    <property type="component" value="Unassembled WGS sequence"/>
</dbReference>
<sequence length="298" mass="34394">MSFGQIKMEEHRNDINYKDVLEINNLIYFKADSILVSGRVVRYNKKNKAKIYILVSKGKPDNLGWVTINDDLVMPKASGLGDVFLAGAFVTDIVMDISGNNMNLPMNQSINQNNINEPINSIQGYSEEQKAYISKEYNNMSVNNEISKHLNLIEDAHNESIEALNKNGSIKNKENFIQENRNGIWKEFYDNNQLKSKGLYIDGLRDGLWKEYYDNGNLESSGEYIKGKKDGLFESYYDEGQLHVKVYYKDGKENGEMLVYHKNGKRKIRGFLNEAKEIGEWKFYDENGELINTEIFEN</sequence>
<dbReference type="Gene3D" id="3.90.930.1">
    <property type="match status" value="1"/>
</dbReference>
<keyword evidence="2" id="KW-1185">Reference proteome</keyword>
<evidence type="ECO:0000313" key="1">
    <source>
        <dbReference type="EMBL" id="GAA4818593.1"/>
    </source>
</evidence>
<name>A0ABP9CWN2_9FLAO</name>
<gene>
    <name evidence="1" type="ORF">GCM10023330_29450</name>
</gene>
<accession>A0ABP9CWN2</accession>
<evidence type="ECO:0008006" key="3">
    <source>
        <dbReference type="Google" id="ProtNLM"/>
    </source>
</evidence>
<reference evidence="2" key="1">
    <citation type="journal article" date="2019" name="Int. J. Syst. Evol. Microbiol.">
        <title>The Global Catalogue of Microorganisms (GCM) 10K type strain sequencing project: providing services to taxonomists for standard genome sequencing and annotation.</title>
        <authorList>
            <consortium name="The Broad Institute Genomics Platform"/>
            <consortium name="The Broad Institute Genome Sequencing Center for Infectious Disease"/>
            <person name="Wu L."/>
            <person name="Ma J."/>
        </authorList>
    </citation>
    <scope>NUCLEOTIDE SEQUENCE [LARGE SCALE GENOMIC DNA]</scope>
    <source>
        <strain evidence="2">JCM 18325</strain>
    </source>
</reference>
<comment type="caution">
    <text evidence="1">The sequence shown here is derived from an EMBL/GenBank/DDBJ whole genome shotgun (WGS) entry which is preliminary data.</text>
</comment>
<evidence type="ECO:0000313" key="2">
    <source>
        <dbReference type="Proteomes" id="UP001501433"/>
    </source>
</evidence>
<dbReference type="Gene3D" id="2.20.110.10">
    <property type="entry name" value="Histone H3 K4-specific methyltransferase SET7/9 N-terminal domain"/>
    <property type="match status" value="1"/>
</dbReference>
<dbReference type="Pfam" id="PF07661">
    <property type="entry name" value="MORN_2"/>
    <property type="match status" value="4"/>
</dbReference>
<dbReference type="InterPro" id="IPR011652">
    <property type="entry name" value="MORN_2"/>
</dbReference>
<dbReference type="EMBL" id="BAABJW010000005">
    <property type="protein sequence ID" value="GAA4818593.1"/>
    <property type="molecule type" value="Genomic_DNA"/>
</dbReference>
<proteinExistence type="predicted"/>